<evidence type="ECO:0000313" key="2">
    <source>
        <dbReference type="EMBL" id="TWF75646.1"/>
    </source>
</evidence>
<dbReference type="AlphaFoldDB" id="A0A561SLD2"/>
<reference evidence="2 3" key="1">
    <citation type="submission" date="2019-06" db="EMBL/GenBank/DDBJ databases">
        <title>Sequencing the genomes of 1000 actinobacteria strains.</title>
        <authorList>
            <person name="Klenk H.-P."/>
        </authorList>
    </citation>
    <scope>NUCLEOTIDE SEQUENCE [LARGE SCALE GENOMIC DNA]</scope>
    <source>
        <strain evidence="2 3">DSM 45671</strain>
    </source>
</reference>
<gene>
    <name evidence="2" type="ORF">FHX44_111530</name>
</gene>
<keyword evidence="3" id="KW-1185">Reference proteome</keyword>
<name>A0A561SLD2_9PSEU</name>
<organism evidence="2 3">
    <name type="scientific">Pseudonocardia hierapolitana</name>
    <dbReference type="NCBI Taxonomy" id="1128676"/>
    <lineage>
        <taxon>Bacteria</taxon>
        <taxon>Bacillati</taxon>
        <taxon>Actinomycetota</taxon>
        <taxon>Actinomycetes</taxon>
        <taxon>Pseudonocardiales</taxon>
        <taxon>Pseudonocardiaceae</taxon>
        <taxon>Pseudonocardia</taxon>
    </lineage>
</organism>
<proteinExistence type="predicted"/>
<keyword evidence="1" id="KW-0812">Transmembrane</keyword>
<dbReference type="EMBL" id="VIWU01000001">
    <property type="protein sequence ID" value="TWF75646.1"/>
    <property type="molecule type" value="Genomic_DNA"/>
</dbReference>
<sequence>MTNAMWVILVVGIVIGYFVGRWWAEVRRARFDMDRVWESRKNYRDG</sequence>
<keyword evidence="1" id="KW-0472">Membrane</keyword>
<dbReference type="RefSeq" id="WP_170308815.1">
    <property type="nucleotide sequence ID" value="NZ_VIWU01000001.1"/>
</dbReference>
<evidence type="ECO:0000256" key="1">
    <source>
        <dbReference type="SAM" id="Phobius"/>
    </source>
</evidence>
<protein>
    <submittedName>
        <fullName evidence="2">Uncharacterized protein</fullName>
    </submittedName>
</protein>
<dbReference type="Proteomes" id="UP000321261">
    <property type="component" value="Unassembled WGS sequence"/>
</dbReference>
<comment type="caution">
    <text evidence="2">The sequence shown here is derived from an EMBL/GenBank/DDBJ whole genome shotgun (WGS) entry which is preliminary data.</text>
</comment>
<accession>A0A561SLD2</accession>
<evidence type="ECO:0000313" key="3">
    <source>
        <dbReference type="Proteomes" id="UP000321261"/>
    </source>
</evidence>
<feature type="transmembrane region" description="Helical" evidence="1">
    <location>
        <begin position="6"/>
        <end position="24"/>
    </location>
</feature>
<keyword evidence="1" id="KW-1133">Transmembrane helix</keyword>